<dbReference type="STRING" id="502025.Hoch_6278"/>
<keyword evidence="1" id="KW-1133">Transmembrane helix</keyword>
<evidence type="ECO:0000313" key="2">
    <source>
        <dbReference type="EMBL" id="ACY18749.1"/>
    </source>
</evidence>
<reference evidence="2 3" key="1">
    <citation type="journal article" date="2010" name="Stand. Genomic Sci.">
        <title>Complete genome sequence of Haliangium ochraceum type strain (SMP-2).</title>
        <authorList>
            <consortium name="US DOE Joint Genome Institute (JGI-PGF)"/>
            <person name="Ivanova N."/>
            <person name="Daum C."/>
            <person name="Lang E."/>
            <person name="Abt B."/>
            <person name="Kopitz M."/>
            <person name="Saunders E."/>
            <person name="Lapidus A."/>
            <person name="Lucas S."/>
            <person name="Glavina Del Rio T."/>
            <person name="Nolan M."/>
            <person name="Tice H."/>
            <person name="Copeland A."/>
            <person name="Cheng J.F."/>
            <person name="Chen F."/>
            <person name="Bruce D."/>
            <person name="Goodwin L."/>
            <person name="Pitluck S."/>
            <person name="Mavromatis K."/>
            <person name="Pati A."/>
            <person name="Mikhailova N."/>
            <person name="Chen A."/>
            <person name="Palaniappan K."/>
            <person name="Land M."/>
            <person name="Hauser L."/>
            <person name="Chang Y.J."/>
            <person name="Jeffries C.D."/>
            <person name="Detter J.C."/>
            <person name="Brettin T."/>
            <person name="Rohde M."/>
            <person name="Goker M."/>
            <person name="Bristow J."/>
            <person name="Markowitz V."/>
            <person name="Eisen J.A."/>
            <person name="Hugenholtz P."/>
            <person name="Kyrpides N.C."/>
            <person name="Klenk H.P."/>
        </authorList>
    </citation>
    <scope>NUCLEOTIDE SEQUENCE [LARGE SCALE GENOMIC DNA]</scope>
    <source>
        <strain evidence="3">DSM 14365 / CIP 107738 / JCM 11303 / AJ 13395 / SMP-2</strain>
    </source>
</reference>
<protein>
    <submittedName>
        <fullName evidence="2">Uncharacterized protein</fullName>
    </submittedName>
</protein>
<evidence type="ECO:0000256" key="1">
    <source>
        <dbReference type="SAM" id="Phobius"/>
    </source>
</evidence>
<organism evidence="2 3">
    <name type="scientific">Haliangium ochraceum (strain DSM 14365 / JCM 11303 / SMP-2)</name>
    <dbReference type="NCBI Taxonomy" id="502025"/>
    <lineage>
        <taxon>Bacteria</taxon>
        <taxon>Pseudomonadati</taxon>
        <taxon>Myxococcota</taxon>
        <taxon>Polyangia</taxon>
        <taxon>Haliangiales</taxon>
        <taxon>Kofleriaceae</taxon>
        <taxon>Haliangium</taxon>
    </lineage>
</organism>
<keyword evidence="1" id="KW-0812">Transmembrane</keyword>
<keyword evidence="1" id="KW-0472">Membrane</keyword>
<accession>D0LMR2</accession>
<sequence>MSGKRPRSAERWLRISAVLTLLGLAFMVWGVLDPRATPVMLAMSVGQALGTAAFAIYLAVVIADLRRARVFSDEEDAER</sequence>
<evidence type="ECO:0000313" key="3">
    <source>
        <dbReference type="Proteomes" id="UP000001880"/>
    </source>
</evidence>
<dbReference type="KEGG" id="hoh:Hoch_6278"/>
<dbReference type="EMBL" id="CP001804">
    <property type="protein sequence ID" value="ACY18749.1"/>
    <property type="molecule type" value="Genomic_DNA"/>
</dbReference>
<feature type="transmembrane region" description="Helical" evidence="1">
    <location>
        <begin position="12"/>
        <end position="32"/>
    </location>
</feature>
<proteinExistence type="predicted"/>
<name>D0LMR2_HALO1</name>
<feature type="transmembrane region" description="Helical" evidence="1">
    <location>
        <begin position="38"/>
        <end position="62"/>
    </location>
</feature>
<dbReference type="AlphaFoldDB" id="D0LMR2"/>
<keyword evidence="3" id="KW-1185">Reference proteome</keyword>
<dbReference type="HOGENOM" id="CLU_2601205_0_0_7"/>
<dbReference type="Proteomes" id="UP000001880">
    <property type="component" value="Chromosome"/>
</dbReference>
<dbReference type="RefSeq" id="WP_012831341.1">
    <property type="nucleotide sequence ID" value="NC_013440.1"/>
</dbReference>
<gene>
    <name evidence="2" type="ordered locus">Hoch_6278</name>
</gene>